<reference evidence="3 4" key="1">
    <citation type="submission" date="2019-12" db="EMBL/GenBank/DDBJ databases">
        <title>Chromosome-level assembly of the Caenorhabditis remanei genome.</title>
        <authorList>
            <person name="Teterina A.A."/>
            <person name="Willis J.H."/>
            <person name="Phillips P.C."/>
        </authorList>
    </citation>
    <scope>NUCLEOTIDE SEQUENCE [LARGE SCALE GENOMIC DNA]</scope>
    <source>
        <strain evidence="3 4">PX506</strain>
        <tissue evidence="3">Whole organism</tissue>
    </source>
</reference>
<dbReference type="GeneID" id="9804171"/>
<dbReference type="SMART" id="SM00034">
    <property type="entry name" value="CLECT"/>
    <property type="match status" value="1"/>
</dbReference>
<dbReference type="PANTHER" id="PTHR23124">
    <property type="entry name" value="C-TYPE LECTIN DOMAIN-CONTAINING PROTEIN-RELATED-RELATED"/>
    <property type="match status" value="1"/>
</dbReference>
<dbReference type="SUPFAM" id="SSF56436">
    <property type="entry name" value="C-type lectin-like"/>
    <property type="match status" value="1"/>
</dbReference>
<dbReference type="KEGG" id="crq:GCK72_006948"/>
<dbReference type="RefSeq" id="XP_053590096.1">
    <property type="nucleotide sequence ID" value="XM_053725902.1"/>
</dbReference>
<feature type="signal peptide" evidence="1">
    <location>
        <begin position="1"/>
        <end position="16"/>
    </location>
</feature>
<evidence type="ECO:0000256" key="1">
    <source>
        <dbReference type="SAM" id="SignalP"/>
    </source>
</evidence>
<feature type="domain" description="C-type lectin" evidence="2">
    <location>
        <begin position="73"/>
        <end position="196"/>
    </location>
</feature>
<evidence type="ECO:0000313" key="4">
    <source>
        <dbReference type="Proteomes" id="UP000483820"/>
    </source>
</evidence>
<dbReference type="PANTHER" id="PTHR23124:SF134">
    <property type="entry name" value="C-TYPE LECTIN DOMAIN-CONTAINING PROTEIN"/>
    <property type="match status" value="1"/>
</dbReference>
<dbReference type="InterPro" id="IPR016187">
    <property type="entry name" value="CTDL_fold"/>
</dbReference>
<dbReference type="InterPro" id="IPR016186">
    <property type="entry name" value="C-type_lectin-like/link_sf"/>
</dbReference>
<dbReference type="EMBL" id="WUAV01000002">
    <property type="protein sequence ID" value="KAF1766990.1"/>
    <property type="molecule type" value="Genomic_DNA"/>
</dbReference>
<evidence type="ECO:0000259" key="2">
    <source>
        <dbReference type="PROSITE" id="PS50041"/>
    </source>
</evidence>
<organism evidence="3 4">
    <name type="scientific">Caenorhabditis remanei</name>
    <name type="common">Caenorhabditis vulgaris</name>
    <dbReference type="NCBI Taxonomy" id="31234"/>
    <lineage>
        <taxon>Eukaryota</taxon>
        <taxon>Metazoa</taxon>
        <taxon>Ecdysozoa</taxon>
        <taxon>Nematoda</taxon>
        <taxon>Chromadorea</taxon>
        <taxon>Rhabditida</taxon>
        <taxon>Rhabditina</taxon>
        <taxon>Rhabditomorpha</taxon>
        <taxon>Rhabditoidea</taxon>
        <taxon>Rhabditidae</taxon>
        <taxon>Peloderinae</taxon>
        <taxon>Caenorhabditis</taxon>
    </lineage>
</organism>
<accession>A0A6A5HG77</accession>
<dbReference type="Proteomes" id="UP000483820">
    <property type="component" value="Chromosome II"/>
</dbReference>
<dbReference type="AlphaFoldDB" id="A0A6A5HG77"/>
<sequence length="220" mass="24600">MDKLLIFLCFLVTVSAILLPKEEPCDEEEQPCKSNCPKVPNGNCEEGWKNFTRPSGEWCMKVFFENFIIPLAAEKKCQEIGATLSGIQDQYENFYILYTVLDKIYPESGTVMIGMKRTEACRNSGISETCNWATSFEWTDKSANGTEGFSWGNGQPDNSRRQTPGGQACALIYATVPLYLDKGPMRSGTLDDVGCDYDFVKDGYNPRTPKAYVCGKKPKV</sequence>
<protein>
    <recommendedName>
        <fullName evidence="2">C-type lectin domain-containing protein</fullName>
    </recommendedName>
</protein>
<name>A0A6A5HG77_CAERE</name>
<evidence type="ECO:0000313" key="3">
    <source>
        <dbReference type="EMBL" id="KAF1766990.1"/>
    </source>
</evidence>
<dbReference type="PROSITE" id="PS50041">
    <property type="entry name" value="C_TYPE_LECTIN_2"/>
    <property type="match status" value="1"/>
</dbReference>
<dbReference type="CTD" id="9804171"/>
<keyword evidence="1" id="KW-0732">Signal</keyword>
<dbReference type="CDD" id="cd00037">
    <property type="entry name" value="CLECT"/>
    <property type="match status" value="1"/>
</dbReference>
<feature type="chain" id="PRO_5025336142" description="C-type lectin domain-containing protein" evidence="1">
    <location>
        <begin position="17"/>
        <end position="220"/>
    </location>
</feature>
<dbReference type="InterPro" id="IPR001304">
    <property type="entry name" value="C-type_lectin-like"/>
</dbReference>
<gene>
    <name evidence="3" type="ORF">GCK72_006948</name>
</gene>
<proteinExistence type="predicted"/>
<comment type="caution">
    <text evidence="3">The sequence shown here is derived from an EMBL/GenBank/DDBJ whole genome shotgun (WGS) entry which is preliminary data.</text>
</comment>
<dbReference type="Gene3D" id="3.10.100.10">
    <property type="entry name" value="Mannose-Binding Protein A, subunit A"/>
    <property type="match status" value="1"/>
</dbReference>